<dbReference type="Proteomes" id="UP000712600">
    <property type="component" value="Unassembled WGS sequence"/>
</dbReference>
<evidence type="ECO:0000313" key="2">
    <source>
        <dbReference type="EMBL" id="KAF3599923.1"/>
    </source>
</evidence>
<comment type="caution">
    <text evidence="2">The sequence shown here is derived from an EMBL/GenBank/DDBJ whole genome shotgun (WGS) entry which is preliminary data.</text>
</comment>
<protein>
    <submittedName>
        <fullName evidence="2">Uncharacterized protein</fullName>
    </submittedName>
</protein>
<dbReference type="EMBL" id="QGKX02000004">
    <property type="protein sequence ID" value="KAF3599923.1"/>
    <property type="molecule type" value="Genomic_DNA"/>
</dbReference>
<proteinExistence type="predicted"/>
<sequence length="67" mass="7626">MNNSAITAARHGNEQSSSNRCDQPRDMEMKNYPGHQVAAAGRWSLMLATTKRTWPSYQSNLQRFIVD</sequence>
<gene>
    <name evidence="2" type="ORF">F2Q69_00034858</name>
</gene>
<dbReference type="AlphaFoldDB" id="A0A8S9SIY9"/>
<accession>A0A8S9SIY9</accession>
<reference evidence="2" key="1">
    <citation type="submission" date="2019-12" db="EMBL/GenBank/DDBJ databases">
        <title>Genome sequencing and annotation of Brassica cretica.</title>
        <authorList>
            <person name="Studholme D.J."/>
            <person name="Sarris P."/>
        </authorList>
    </citation>
    <scope>NUCLEOTIDE SEQUENCE</scope>
    <source>
        <strain evidence="2">PFS-109/04</strain>
        <tissue evidence="2">Leaf</tissue>
    </source>
</reference>
<feature type="region of interest" description="Disordered" evidence="1">
    <location>
        <begin position="1"/>
        <end position="29"/>
    </location>
</feature>
<organism evidence="2 3">
    <name type="scientific">Brassica cretica</name>
    <name type="common">Mustard</name>
    <dbReference type="NCBI Taxonomy" id="69181"/>
    <lineage>
        <taxon>Eukaryota</taxon>
        <taxon>Viridiplantae</taxon>
        <taxon>Streptophyta</taxon>
        <taxon>Embryophyta</taxon>
        <taxon>Tracheophyta</taxon>
        <taxon>Spermatophyta</taxon>
        <taxon>Magnoliopsida</taxon>
        <taxon>eudicotyledons</taxon>
        <taxon>Gunneridae</taxon>
        <taxon>Pentapetalae</taxon>
        <taxon>rosids</taxon>
        <taxon>malvids</taxon>
        <taxon>Brassicales</taxon>
        <taxon>Brassicaceae</taxon>
        <taxon>Brassiceae</taxon>
        <taxon>Brassica</taxon>
    </lineage>
</organism>
<name>A0A8S9SIY9_BRACR</name>
<evidence type="ECO:0000256" key="1">
    <source>
        <dbReference type="SAM" id="MobiDB-lite"/>
    </source>
</evidence>
<evidence type="ECO:0000313" key="3">
    <source>
        <dbReference type="Proteomes" id="UP000712600"/>
    </source>
</evidence>